<evidence type="ECO:0000313" key="2">
    <source>
        <dbReference type="EMBL" id="MBM7642247.1"/>
    </source>
</evidence>
<dbReference type="NCBIfam" id="TIGR01653">
    <property type="entry name" value="lactococcin_972"/>
    <property type="match status" value="1"/>
</dbReference>
<organism evidence="2 3">
    <name type="scientific">Streptococcus loxodontisalivarius</name>
    <dbReference type="NCBI Taxonomy" id="1349415"/>
    <lineage>
        <taxon>Bacteria</taxon>
        <taxon>Bacillati</taxon>
        <taxon>Bacillota</taxon>
        <taxon>Bacilli</taxon>
        <taxon>Lactobacillales</taxon>
        <taxon>Streptococcaceae</taxon>
        <taxon>Streptococcus</taxon>
    </lineage>
</organism>
<dbReference type="Pfam" id="PF09683">
    <property type="entry name" value="Lactococcin_972"/>
    <property type="match status" value="1"/>
</dbReference>
<feature type="signal peptide" evidence="1">
    <location>
        <begin position="1"/>
        <end position="26"/>
    </location>
</feature>
<evidence type="ECO:0000313" key="3">
    <source>
        <dbReference type="Proteomes" id="UP000697472"/>
    </source>
</evidence>
<dbReference type="InterPro" id="IPR006540">
    <property type="entry name" value="Lactococcin_972"/>
</dbReference>
<proteinExistence type="predicted"/>
<sequence>MEIKRFIISGAIVSLLALGVSTTVSAGTSWDYGYGVSTAYSNYYHSHRSHGAKVVNKNTGRVGIDNKGAGAWAKAVVGRNVTEKASFYYNNSTY</sequence>
<reference evidence="2 3" key="1">
    <citation type="submission" date="2021-01" db="EMBL/GenBank/DDBJ databases">
        <title>Genomic Encyclopedia of Type Strains, Phase IV (KMG-IV): sequencing the most valuable type-strain genomes for metagenomic binning, comparative biology and taxonomic classification.</title>
        <authorList>
            <person name="Goeker M."/>
        </authorList>
    </citation>
    <scope>NUCLEOTIDE SEQUENCE [LARGE SCALE GENOMIC DNA]</scope>
    <source>
        <strain evidence="2 3">DSM 27382</strain>
    </source>
</reference>
<keyword evidence="3" id="KW-1185">Reference proteome</keyword>
<dbReference type="Gene3D" id="2.60.40.2850">
    <property type="match status" value="1"/>
</dbReference>
<name>A0ABS2PS84_9STRE</name>
<accession>A0ABS2PS84</accession>
<keyword evidence="1" id="KW-0732">Signal</keyword>
<feature type="chain" id="PRO_5046188327" evidence="1">
    <location>
        <begin position="27"/>
        <end position="94"/>
    </location>
</feature>
<dbReference type="Proteomes" id="UP000697472">
    <property type="component" value="Unassembled WGS sequence"/>
</dbReference>
<dbReference type="RefSeq" id="WP_205009097.1">
    <property type="nucleotide sequence ID" value="NZ_JAFBEH010000007.1"/>
</dbReference>
<comment type="caution">
    <text evidence="2">The sequence shown here is derived from an EMBL/GenBank/DDBJ whole genome shotgun (WGS) entry which is preliminary data.</text>
</comment>
<dbReference type="EMBL" id="JAFBEH010000007">
    <property type="protein sequence ID" value="MBM7642247.1"/>
    <property type="molecule type" value="Genomic_DNA"/>
</dbReference>
<protein>
    <submittedName>
        <fullName evidence="2">Lactococcin 972 family bacteriocin</fullName>
    </submittedName>
</protein>
<gene>
    <name evidence="2" type="ORF">JOC28_000541</name>
</gene>
<evidence type="ECO:0000256" key="1">
    <source>
        <dbReference type="SAM" id="SignalP"/>
    </source>
</evidence>